<evidence type="ECO:0000313" key="2">
    <source>
        <dbReference type="EMBL" id="CAK0825736.1"/>
    </source>
</evidence>
<feature type="non-terminal residue" evidence="2">
    <location>
        <position position="316"/>
    </location>
</feature>
<dbReference type="InterPro" id="IPR011990">
    <property type="entry name" value="TPR-like_helical_dom_sf"/>
</dbReference>
<feature type="non-terminal residue" evidence="2">
    <location>
        <position position="1"/>
    </location>
</feature>
<accession>A0ABN9S3N2</accession>
<reference evidence="2" key="1">
    <citation type="submission" date="2023-10" db="EMBL/GenBank/DDBJ databases">
        <authorList>
            <person name="Chen Y."/>
            <person name="Shah S."/>
            <person name="Dougan E. K."/>
            <person name="Thang M."/>
            <person name="Chan C."/>
        </authorList>
    </citation>
    <scope>NUCLEOTIDE SEQUENCE [LARGE SCALE GENOMIC DNA]</scope>
</reference>
<keyword evidence="3" id="KW-1185">Reference proteome</keyword>
<feature type="compositionally biased region" description="Basic residues" evidence="1">
    <location>
        <begin position="66"/>
        <end position="80"/>
    </location>
</feature>
<evidence type="ECO:0000313" key="3">
    <source>
        <dbReference type="Proteomes" id="UP001189429"/>
    </source>
</evidence>
<sequence>RPAGGGRDPGVAPVGRGGPRGRGVGRPPAGRGMRQDHAGVQGQGGAAEAQLDRRDVPGRRGGERGPRRRDRGRSGAHPRLVRWQGPGGRRQPGGRPGPGRRVHIEGGENYKLDKADAVLSRCGPHVSRRGGVWMVKWLNHVSTVRMKQNRHLEALEMLYDLELYSPYSPEEAPEFFETLYRNLAWAHKALGQIDEAVVYFERMARSSKAHKGSMDWFDCWDIGKLAATRGYRDKDMPQFYKGRALVERALDMHQEAEPEDLVMRAKVHDSLAECYIWEPILPGRPASVQNVSNTPPTLVASGRITSASKRFFSDGA</sequence>
<protein>
    <submittedName>
        <fullName evidence="2">Uncharacterized protein</fullName>
    </submittedName>
</protein>
<proteinExistence type="predicted"/>
<evidence type="ECO:0000256" key="1">
    <source>
        <dbReference type="SAM" id="MobiDB-lite"/>
    </source>
</evidence>
<feature type="compositionally biased region" description="Gly residues" evidence="1">
    <location>
        <begin position="85"/>
        <end position="97"/>
    </location>
</feature>
<feature type="compositionally biased region" description="Basic and acidic residues" evidence="1">
    <location>
        <begin position="50"/>
        <end position="65"/>
    </location>
</feature>
<dbReference type="EMBL" id="CAUYUJ010009052">
    <property type="protein sequence ID" value="CAK0825736.1"/>
    <property type="molecule type" value="Genomic_DNA"/>
</dbReference>
<comment type="caution">
    <text evidence="2">The sequence shown here is derived from an EMBL/GenBank/DDBJ whole genome shotgun (WGS) entry which is preliminary data.</text>
</comment>
<dbReference type="Proteomes" id="UP001189429">
    <property type="component" value="Unassembled WGS sequence"/>
</dbReference>
<feature type="region of interest" description="Disordered" evidence="1">
    <location>
        <begin position="1"/>
        <end position="103"/>
    </location>
</feature>
<dbReference type="Gene3D" id="1.25.40.10">
    <property type="entry name" value="Tetratricopeptide repeat domain"/>
    <property type="match status" value="1"/>
</dbReference>
<dbReference type="SUPFAM" id="SSF48452">
    <property type="entry name" value="TPR-like"/>
    <property type="match status" value="1"/>
</dbReference>
<feature type="compositionally biased region" description="Gly residues" evidence="1">
    <location>
        <begin position="15"/>
        <end position="24"/>
    </location>
</feature>
<organism evidence="2 3">
    <name type="scientific">Prorocentrum cordatum</name>
    <dbReference type="NCBI Taxonomy" id="2364126"/>
    <lineage>
        <taxon>Eukaryota</taxon>
        <taxon>Sar</taxon>
        <taxon>Alveolata</taxon>
        <taxon>Dinophyceae</taxon>
        <taxon>Prorocentrales</taxon>
        <taxon>Prorocentraceae</taxon>
        <taxon>Prorocentrum</taxon>
    </lineage>
</organism>
<name>A0ABN9S3N2_9DINO</name>
<gene>
    <name evidence="2" type="ORF">PCOR1329_LOCUS25783</name>
</gene>